<dbReference type="EMBL" id="JAEKMH010000002">
    <property type="protein sequence ID" value="MBJ3785282.1"/>
    <property type="molecule type" value="Genomic_DNA"/>
</dbReference>
<sequence length="203" mass="21628">MVDVLSAGNSAHLAFVFQRLLSKLEATSSAIHIGLAHVVARNATVACRTELHEAIYSQLETLLGHVDQYLSNFPDWRAYQQDAIDDEVSDAMAAELADIAKAIVERGKELSSLLTDEAVLAIADVSTMGGDRGVTEKHSIVSTLLNFGTAGSSLVFGLAKAAIAGIAVASLTGLLIWVTELLATVPQFAWLRPVADQLKNLPF</sequence>
<name>A0A934MHN1_9HYPH</name>
<organism evidence="1 2">
    <name type="scientific">Devosia sediminis</name>
    <dbReference type="NCBI Taxonomy" id="2798801"/>
    <lineage>
        <taxon>Bacteria</taxon>
        <taxon>Pseudomonadati</taxon>
        <taxon>Pseudomonadota</taxon>
        <taxon>Alphaproteobacteria</taxon>
        <taxon>Hyphomicrobiales</taxon>
        <taxon>Devosiaceae</taxon>
        <taxon>Devosia</taxon>
    </lineage>
</organism>
<accession>A0A934MHN1</accession>
<protein>
    <submittedName>
        <fullName evidence="1">Uncharacterized protein</fullName>
    </submittedName>
</protein>
<keyword evidence="2" id="KW-1185">Reference proteome</keyword>
<dbReference type="Proteomes" id="UP000602124">
    <property type="component" value="Unassembled WGS sequence"/>
</dbReference>
<comment type="caution">
    <text evidence="1">The sequence shown here is derived from an EMBL/GenBank/DDBJ whole genome shotgun (WGS) entry which is preliminary data.</text>
</comment>
<proteinExistence type="predicted"/>
<dbReference type="RefSeq" id="WP_198876471.1">
    <property type="nucleotide sequence ID" value="NZ_JAEKMH010000002.1"/>
</dbReference>
<gene>
    <name evidence="1" type="ORF">JEQ47_11155</name>
</gene>
<reference evidence="1" key="1">
    <citation type="submission" date="2020-12" db="EMBL/GenBank/DDBJ databases">
        <title>Devosia sp. MSA67 isolated from Mo River.</title>
        <authorList>
            <person name="Ma F."/>
            <person name="Zi Z."/>
        </authorList>
    </citation>
    <scope>NUCLEOTIDE SEQUENCE</scope>
    <source>
        <strain evidence="1">MSA67</strain>
    </source>
</reference>
<evidence type="ECO:0000313" key="1">
    <source>
        <dbReference type="EMBL" id="MBJ3785282.1"/>
    </source>
</evidence>
<evidence type="ECO:0000313" key="2">
    <source>
        <dbReference type="Proteomes" id="UP000602124"/>
    </source>
</evidence>
<dbReference type="AlphaFoldDB" id="A0A934MHN1"/>